<dbReference type="PANTHER" id="PTHR43441">
    <property type="entry name" value="RIBOSOMAL-PROTEIN-SERINE ACETYLTRANSFERASE"/>
    <property type="match status" value="1"/>
</dbReference>
<dbReference type="AlphaFoldDB" id="A0ABD6WC78"/>
<feature type="domain" description="N-acetyltransferase" evidence="1">
    <location>
        <begin position="8"/>
        <end position="171"/>
    </location>
</feature>
<dbReference type="Pfam" id="PF13302">
    <property type="entry name" value="Acetyltransf_3"/>
    <property type="match status" value="1"/>
</dbReference>
<evidence type="ECO:0000313" key="2">
    <source>
        <dbReference type="EMBL" id="PPF15966.1"/>
    </source>
</evidence>
<evidence type="ECO:0000259" key="1">
    <source>
        <dbReference type="PROSITE" id="PS51186"/>
    </source>
</evidence>
<dbReference type="Proteomes" id="UP000239698">
    <property type="component" value="Unassembled WGS sequence"/>
</dbReference>
<dbReference type="RefSeq" id="WP_104262008.1">
    <property type="nucleotide sequence ID" value="NZ_PSUL01000002.1"/>
</dbReference>
<dbReference type="PANTHER" id="PTHR43441:SF11">
    <property type="entry name" value="RIBOSOMAL-PROTEIN-SERINE ACETYLTRANSFERASE"/>
    <property type="match status" value="1"/>
</dbReference>
<evidence type="ECO:0000313" key="3">
    <source>
        <dbReference type="EMBL" id="PPH78700.1"/>
    </source>
</evidence>
<name>A0ABD6WC78_RATRA</name>
<evidence type="ECO:0000313" key="5">
    <source>
        <dbReference type="Proteomes" id="UP000239698"/>
    </source>
</evidence>
<organism evidence="2 4">
    <name type="scientific">Rathayibacter rathayi</name>
    <name type="common">Corynebacterium rathayi</name>
    <dbReference type="NCBI Taxonomy" id="33887"/>
    <lineage>
        <taxon>Bacteria</taxon>
        <taxon>Bacillati</taxon>
        <taxon>Actinomycetota</taxon>
        <taxon>Actinomycetes</taxon>
        <taxon>Micrococcales</taxon>
        <taxon>Microbacteriaceae</taxon>
        <taxon>Rathayibacter</taxon>
    </lineage>
</organism>
<comment type="caution">
    <text evidence="2">The sequence shown here is derived from an EMBL/GenBank/DDBJ whole genome shotgun (WGS) entry which is preliminary data.</text>
</comment>
<dbReference type="PROSITE" id="PS51186">
    <property type="entry name" value="GNAT"/>
    <property type="match status" value="1"/>
</dbReference>
<dbReference type="SUPFAM" id="SSF55729">
    <property type="entry name" value="Acyl-CoA N-acyltransferases (Nat)"/>
    <property type="match status" value="1"/>
</dbReference>
<accession>A0ABD6WC78</accession>
<dbReference type="InterPro" id="IPR051908">
    <property type="entry name" value="Ribosomal_N-acetyltransferase"/>
</dbReference>
<dbReference type="Proteomes" id="UP000237881">
    <property type="component" value="Unassembled WGS sequence"/>
</dbReference>
<proteinExistence type="predicted"/>
<dbReference type="InterPro" id="IPR000182">
    <property type="entry name" value="GNAT_dom"/>
</dbReference>
<gene>
    <name evidence="2" type="ORF">C5C04_01790</name>
    <name evidence="3" type="ORF">C5C40_03975</name>
</gene>
<protein>
    <submittedName>
        <fullName evidence="2">N-acetyltransferase</fullName>
    </submittedName>
</protein>
<dbReference type="EMBL" id="PSUL01000002">
    <property type="protein sequence ID" value="PPF15966.1"/>
    <property type="molecule type" value="Genomic_DNA"/>
</dbReference>
<sequence>MRIDPGSVSLAPMTEEDVRRLEEGLATPEGTGEFQWFGFTSSRRFSARFVQDGLLGPDGGMLTVRVDGSAVGRVEWFSSSWGRPPSSCWTVAAGIDASRRGQGIGSLAQRLLVEYLFAGTRAERIQAYTDVDNRAERRALEQAGFEEEGVLRRAQWRDGAWHDLVLFSTLRR</sequence>
<reference evidence="4 5" key="1">
    <citation type="submission" date="2018-02" db="EMBL/GenBank/DDBJ databases">
        <title>Bacteriophage NCPPB3778 and a type I-E CRISPR drive the evolution of the US Biological Select Agent, Rathayibacter toxicus.</title>
        <authorList>
            <person name="Davis E.W.II."/>
            <person name="Tabima J.F."/>
            <person name="Weisberg A.J."/>
            <person name="Lopes L.D."/>
            <person name="Wiseman M.S."/>
            <person name="Wiseman M.S."/>
            <person name="Pupko T."/>
            <person name="Belcher M.S."/>
            <person name="Sechler A.J."/>
            <person name="Tancos M.A."/>
            <person name="Schroeder B.K."/>
            <person name="Murray T.D."/>
            <person name="Luster D.G."/>
            <person name="Schneider W.L."/>
            <person name="Rogers E."/>
            <person name="Andreote F.D."/>
            <person name="Grunwald N.J."/>
            <person name="Putnam M.L."/>
            <person name="Chang J.H."/>
        </authorList>
    </citation>
    <scope>NUCLEOTIDE SEQUENCE [LARGE SCALE GENOMIC DNA]</scope>
    <source>
        <strain evidence="3 5">AY1D6</strain>
        <strain evidence="2 4">AY1I9</strain>
    </source>
</reference>
<dbReference type="Gene3D" id="3.40.630.30">
    <property type="match status" value="1"/>
</dbReference>
<keyword evidence="5" id="KW-1185">Reference proteome</keyword>
<evidence type="ECO:0000313" key="4">
    <source>
        <dbReference type="Proteomes" id="UP000237881"/>
    </source>
</evidence>
<dbReference type="InterPro" id="IPR016181">
    <property type="entry name" value="Acyl_CoA_acyltransferase"/>
</dbReference>
<dbReference type="EMBL" id="PSVT01000005">
    <property type="protein sequence ID" value="PPH78700.1"/>
    <property type="molecule type" value="Genomic_DNA"/>
</dbReference>